<evidence type="ECO:0000313" key="3">
    <source>
        <dbReference type="Proteomes" id="UP001221898"/>
    </source>
</evidence>
<organism evidence="2 3">
    <name type="scientific">Aldrovandia affinis</name>
    <dbReference type="NCBI Taxonomy" id="143900"/>
    <lineage>
        <taxon>Eukaryota</taxon>
        <taxon>Metazoa</taxon>
        <taxon>Chordata</taxon>
        <taxon>Craniata</taxon>
        <taxon>Vertebrata</taxon>
        <taxon>Euteleostomi</taxon>
        <taxon>Actinopterygii</taxon>
        <taxon>Neopterygii</taxon>
        <taxon>Teleostei</taxon>
        <taxon>Notacanthiformes</taxon>
        <taxon>Halosauridae</taxon>
        <taxon>Aldrovandia</taxon>
    </lineage>
</organism>
<proteinExistence type="predicted"/>
<name>A0AAD7SYQ8_9TELE</name>
<comment type="caution">
    <text evidence="2">The sequence shown here is derived from an EMBL/GenBank/DDBJ whole genome shotgun (WGS) entry which is preliminary data.</text>
</comment>
<protein>
    <submittedName>
        <fullName evidence="2">Uncharacterized protein</fullName>
    </submittedName>
</protein>
<feature type="region of interest" description="Disordered" evidence="1">
    <location>
        <begin position="41"/>
        <end position="99"/>
    </location>
</feature>
<dbReference type="AlphaFoldDB" id="A0AAD7SYQ8"/>
<accession>A0AAD7SYQ8</accession>
<reference evidence="2" key="1">
    <citation type="journal article" date="2023" name="Science">
        <title>Genome structures resolve the early diversification of teleost fishes.</title>
        <authorList>
            <person name="Parey E."/>
            <person name="Louis A."/>
            <person name="Montfort J."/>
            <person name="Bouchez O."/>
            <person name="Roques C."/>
            <person name="Iampietro C."/>
            <person name="Lluch J."/>
            <person name="Castinel A."/>
            <person name="Donnadieu C."/>
            <person name="Desvignes T."/>
            <person name="Floi Bucao C."/>
            <person name="Jouanno E."/>
            <person name="Wen M."/>
            <person name="Mejri S."/>
            <person name="Dirks R."/>
            <person name="Jansen H."/>
            <person name="Henkel C."/>
            <person name="Chen W.J."/>
            <person name="Zahm M."/>
            <person name="Cabau C."/>
            <person name="Klopp C."/>
            <person name="Thompson A.W."/>
            <person name="Robinson-Rechavi M."/>
            <person name="Braasch I."/>
            <person name="Lecointre G."/>
            <person name="Bobe J."/>
            <person name="Postlethwait J.H."/>
            <person name="Berthelot C."/>
            <person name="Roest Crollius H."/>
            <person name="Guiguen Y."/>
        </authorList>
    </citation>
    <scope>NUCLEOTIDE SEQUENCE</scope>
    <source>
        <strain evidence="2">NC1722</strain>
    </source>
</reference>
<dbReference type="Proteomes" id="UP001221898">
    <property type="component" value="Unassembled WGS sequence"/>
</dbReference>
<sequence length="99" mass="10848">MSVCRVAVHVRYNAKLLSHVPLPCRCFHGECHCFLNDPPAATRQTAEGPRSVSRGSWEPAGDRGSGPLSSEAHRTLHPRLPAPCRPRWLPAVPRPGPAR</sequence>
<dbReference type="EMBL" id="JAINUG010000027">
    <property type="protein sequence ID" value="KAJ8410166.1"/>
    <property type="molecule type" value="Genomic_DNA"/>
</dbReference>
<evidence type="ECO:0000256" key="1">
    <source>
        <dbReference type="SAM" id="MobiDB-lite"/>
    </source>
</evidence>
<keyword evidence="3" id="KW-1185">Reference proteome</keyword>
<gene>
    <name evidence="2" type="ORF">AAFF_G00201470</name>
</gene>
<evidence type="ECO:0000313" key="2">
    <source>
        <dbReference type="EMBL" id="KAJ8410166.1"/>
    </source>
</evidence>